<dbReference type="PROSITE" id="PS50280">
    <property type="entry name" value="SET"/>
    <property type="match status" value="1"/>
</dbReference>
<dbReference type="PANTHER" id="PTHR46455:SF5">
    <property type="entry name" value="SET AND MYND DOMAIN CONTAINING, ARTHROPOD-SPECIFIC, MEMBER 4, ISOFORM A"/>
    <property type="match status" value="1"/>
</dbReference>
<gene>
    <name evidence="2" type="ORF">Ae201684_018752</name>
</gene>
<sequence length="452" mass="50435">MMGHVSFFSQARVSQDITKPIVATEDLAAGQTIFQEIAIVSSGFGHSFDDCGCHGDDEPVEAHVEPETLDEDDLETVSPAVVQEFDALMSYCEGHPVLSMVDIRKNLFKLLRLYELDATSLTLLLTLEINKEEASEYLEAATGLRREHPNIIPPGLSDDDVAHLIGLLNNKYCHALEEIQGSGVFIYMSLLAHSCLPNCNLTVTGNTMWLTAIRPIAANEVLTVDVADLFYRPLQERRDLLENDKIPCNCDLCSCILPDYARAFKCQDCADGIVHPLDDVFSCTKCNVKWTAEQIAAVEAQEKSLVEELDVTSLEALDASIASSLLHPYHFIFFWALDDLNSICVEEDFPDVELAKIYRRILECLNYTLPYPHDEKVQHYDHLAQTLISIGDIAGAKEAYEHAYALSCLCSGKDYDESLLYERLMKDTPTNKDEMLIAYGLDVDAVHNDDAP</sequence>
<accession>A0A6G0W695</accession>
<dbReference type="InterPro" id="IPR046341">
    <property type="entry name" value="SET_dom_sf"/>
</dbReference>
<dbReference type="Proteomes" id="UP000481153">
    <property type="component" value="Unassembled WGS sequence"/>
</dbReference>
<evidence type="ECO:0000313" key="3">
    <source>
        <dbReference type="Proteomes" id="UP000481153"/>
    </source>
</evidence>
<dbReference type="AlphaFoldDB" id="A0A6G0W695"/>
<dbReference type="InterPro" id="IPR053010">
    <property type="entry name" value="SET_SmydA-8"/>
</dbReference>
<comment type="caution">
    <text evidence="2">The sequence shown here is derived from an EMBL/GenBank/DDBJ whole genome shotgun (WGS) entry which is preliminary data.</text>
</comment>
<dbReference type="EMBL" id="VJMJ01000352">
    <property type="protein sequence ID" value="KAF0722002.1"/>
    <property type="molecule type" value="Genomic_DNA"/>
</dbReference>
<protein>
    <recommendedName>
        <fullName evidence="1">SET domain-containing protein</fullName>
    </recommendedName>
</protein>
<evidence type="ECO:0000313" key="2">
    <source>
        <dbReference type="EMBL" id="KAF0722002.1"/>
    </source>
</evidence>
<dbReference type="PANTHER" id="PTHR46455">
    <property type="entry name" value="SET AND MYND DOMAIN CONTAINING, ARTHROPOD-SPECIFIC, MEMBER 4, ISOFORM A"/>
    <property type="match status" value="1"/>
</dbReference>
<name>A0A6G0W695_9STRA</name>
<organism evidence="2 3">
    <name type="scientific">Aphanomyces euteiches</name>
    <dbReference type="NCBI Taxonomy" id="100861"/>
    <lineage>
        <taxon>Eukaryota</taxon>
        <taxon>Sar</taxon>
        <taxon>Stramenopiles</taxon>
        <taxon>Oomycota</taxon>
        <taxon>Saprolegniomycetes</taxon>
        <taxon>Saprolegniales</taxon>
        <taxon>Verrucalvaceae</taxon>
        <taxon>Aphanomyces</taxon>
    </lineage>
</organism>
<dbReference type="Gene3D" id="2.170.270.10">
    <property type="entry name" value="SET domain"/>
    <property type="match status" value="1"/>
</dbReference>
<dbReference type="VEuPathDB" id="FungiDB:AeMF1_008205"/>
<dbReference type="InterPro" id="IPR011990">
    <property type="entry name" value="TPR-like_helical_dom_sf"/>
</dbReference>
<dbReference type="InterPro" id="IPR001214">
    <property type="entry name" value="SET_dom"/>
</dbReference>
<dbReference type="SUPFAM" id="SSF82199">
    <property type="entry name" value="SET domain"/>
    <property type="match status" value="1"/>
</dbReference>
<dbReference type="VEuPathDB" id="FungiDB:AeMF1_016318"/>
<feature type="domain" description="SET" evidence="1">
    <location>
        <begin position="6"/>
        <end position="227"/>
    </location>
</feature>
<dbReference type="CDD" id="cd20071">
    <property type="entry name" value="SET_SMYD"/>
    <property type="match status" value="1"/>
</dbReference>
<reference evidence="2 3" key="1">
    <citation type="submission" date="2019-07" db="EMBL/GenBank/DDBJ databases">
        <title>Genomics analysis of Aphanomyces spp. identifies a new class of oomycete effector associated with host adaptation.</title>
        <authorList>
            <person name="Gaulin E."/>
        </authorList>
    </citation>
    <scope>NUCLEOTIDE SEQUENCE [LARGE SCALE GENOMIC DNA]</scope>
    <source>
        <strain evidence="2 3">ATCC 201684</strain>
    </source>
</reference>
<evidence type="ECO:0000259" key="1">
    <source>
        <dbReference type="PROSITE" id="PS50280"/>
    </source>
</evidence>
<proteinExistence type="predicted"/>
<dbReference type="Gene3D" id="1.25.40.10">
    <property type="entry name" value="Tetratricopeptide repeat domain"/>
    <property type="match status" value="1"/>
</dbReference>
<keyword evidence="3" id="KW-1185">Reference proteome</keyword>
<dbReference type="Pfam" id="PF00856">
    <property type="entry name" value="SET"/>
    <property type="match status" value="1"/>
</dbReference>